<evidence type="ECO:0000313" key="9">
    <source>
        <dbReference type="EMBL" id="KXA88502.1"/>
    </source>
</evidence>
<dbReference type="InterPro" id="IPR003661">
    <property type="entry name" value="HisK_dim/P_dom"/>
</dbReference>
<evidence type="ECO:0000256" key="3">
    <source>
        <dbReference type="ARBA" id="ARBA00022553"/>
    </source>
</evidence>
<dbReference type="InterPro" id="IPR013656">
    <property type="entry name" value="PAS_4"/>
</dbReference>
<comment type="catalytic activity">
    <reaction evidence="1">
        <text>ATP + protein L-histidine = ADP + protein N-phospho-L-histidine.</text>
        <dbReference type="EC" id="2.7.13.3"/>
    </reaction>
</comment>
<feature type="domain" description="PAS" evidence="7">
    <location>
        <begin position="21"/>
        <end position="95"/>
    </location>
</feature>
<dbReference type="PROSITE" id="PS50113">
    <property type="entry name" value="PAC"/>
    <property type="match status" value="2"/>
</dbReference>
<dbReference type="Gene3D" id="3.30.450.20">
    <property type="entry name" value="PAS domain"/>
    <property type="match status" value="2"/>
</dbReference>
<dbReference type="InterPro" id="IPR052162">
    <property type="entry name" value="Sensor_kinase/Photoreceptor"/>
</dbReference>
<evidence type="ECO:0000256" key="2">
    <source>
        <dbReference type="ARBA" id="ARBA00012438"/>
    </source>
</evidence>
<evidence type="ECO:0000259" key="7">
    <source>
        <dbReference type="PROSITE" id="PS50112"/>
    </source>
</evidence>
<feature type="domain" description="PAC" evidence="8">
    <location>
        <begin position="224"/>
        <end position="275"/>
    </location>
</feature>
<proteinExistence type="predicted"/>
<dbReference type="Proteomes" id="UP000070184">
    <property type="component" value="Unassembled WGS sequence"/>
</dbReference>
<dbReference type="CDD" id="cd00082">
    <property type="entry name" value="HisKA"/>
    <property type="match status" value="1"/>
</dbReference>
<keyword evidence="10" id="KW-1185">Reference proteome</keyword>
<evidence type="ECO:0000313" key="10">
    <source>
        <dbReference type="Proteomes" id="UP000070184"/>
    </source>
</evidence>
<dbReference type="EC" id="2.7.13.3" evidence="2"/>
<feature type="domain" description="PAC" evidence="8">
    <location>
        <begin position="101"/>
        <end position="153"/>
    </location>
</feature>
<keyword evidence="5" id="KW-0418">Kinase</keyword>
<dbReference type="SUPFAM" id="SSF55785">
    <property type="entry name" value="PYP-like sensor domain (PAS domain)"/>
    <property type="match status" value="2"/>
</dbReference>
<dbReference type="PROSITE" id="PS50112">
    <property type="entry name" value="PAS"/>
    <property type="match status" value="1"/>
</dbReference>
<evidence type="ECO:0000256" key="1">
    <source>
        <dbReference type="ARBA" id="ARBA00000085"/>
    </source>
</evidence>
<feature type="coiled-coil region" evidence="6">
    <location>
        <begin position="1"/>
        <end position="31"/>
    </location>
</feature>
<protein>
    <recommendedName>
        <fullName evidence="2">histidine kinase</fullName>
        <ecNumber evidence="2">2.7.13.3</ecNumber>
    </recommendedName>
</protein>
<dbReference type="AlphaFoldDB" id="A0A133U2U0"/>
<feature type="non-terminal residue" evidence="9">
    <location>
        <position position="1"/>
    </location>
</feature>
<dbReference type="PANTHER" id="PTHR43304">
    <property type="entry name" value="PHYTOCHROME-LIKE PROTEIN CPH1"/>
    <property type="match status" value="1"/>
</dbReference>
<gene>
    <name evidence="9" type="ORF">AKJ61_04770</name>
</gene>
<dbReference type="SMART" id="SM00091">
    <property type="entry name" value="PAS"/>
    <property type="match status" value="2"/>
</dbReference>
<sequence length="386" mass="44768">IIQRTRLRREEEKAKKRLEEEKERAQKYLDIAGTIIVVIDENRKDRKVVEINQRGCEILGYDKEEIIGKDWYENFVPERVRKDVLEDTRKPLMNGRVEEGKKYENPVLTKDGEERIISWENTVLRNDNGKIIGTLSSGMDVTERKKAEEELRKSEREKSLILESSPNLIVYQNLDHEIIWANESAGESVNEKPSDLVGQKCYEIWQDREEPCENCPVEKSWEKGEVEREEVESPDGRVWLITGGPSRNEQGDITGAVEIILNITERKKAEERKEFLNTLLRQDLGSKYQIIQGYLQLLEDKADLSDEPEKYVEKAMKAGREADEILGLAKKLEKIEETEWTGEKDIAKVLEHVTDDIFDLVGREGVEIEKDYIHILRGINFGLTLI</sequence>
<evidence type="ECO:0000259" key="8">
    <source>
        <dbReference type="PROSITE" id="PS50113"/>
    </source>
</evidence>
<organism evidence="9 10">
    <name type="scientific">candidate division MSBL1 archaeon SCGC-AAA259B11</name>
    <dbReference type="NCBI Taxonomy" id="1698260"/>
    <lineage>
        <taxon>Archaea</taxon>
        <taxon>Methanobacteriati</taxon>
        <taxon>Methanobacteriota</taxon>
        <taxon>candidate division MSBL1</taxon>
    </lineage>
</organism>
<reference evidence="9 10" key="1">
    <citation type="journal article" date="2016" name="Sci. Rep.">
        <title>Metabolic traits of an uncultured archaeal lineage -MSBL1- from brine pools of the Red Sea.</title>
        <authorList>
            <person name="Mwirichia R."/>
            <person name="Alam I."/>
            <person name="Rashid M."/>
            <person name="Vinu M."/>
            <person name="Ba-Alawi W."/>
            <person name="Anthony Kamau A."/>
            <person name="Kamanda Ngugi D."/>
            <person name="Goker M."/>
            <person name="Klenk H.P."/>
            <person name="Bajic V."/>
            <person name="Stingl U."/>
        </authorList>
    </citation>
    <scope>NUCLEOTIDE SEQUENCE [LARGE SCALE GENOMIC DNA]</scope>
    <source>
        <strain evidence="9">SCGC-AAA259B11</strain>
    </source>
</reference>
<accession>A0A133U2U0</accession>
<dbReference type="GO" id="GO:0000155">
    <property type="term" value="F:phosphorelay sensor kinase activity"/>
    <property type="evidence" value="ECO:0007669"/>
    <property type="project" value="InterPro"/>
</dbReference>
<dbReference type="Pfam" id="PF08448">
    <property type="entry name" value="PAS_4"/>
    <property type="match status" value="2"/>
</dbReference>
<dbReference type="PANTHER" id="PTHR43304:SF1">
    <property type="entry name" value="PAC DOMAIN-CONTAINING PROTEIN"/>
    <property type="match status" value="1"/>
</dbReference>
<keyword evidence="4" id="KW-0808">Transferase</keyword>
<keyword evidence="3" id="KW-0597">Phosphoprotein</keyword>
<dbReference type="CDD" id="cd00130">
    <property type="entry name" value="PAS"/>
    <property type="match status" value="2"/>
</dbReference>
<evidence type="ECO:0000256" key="6">
    <source>
        <dbReference type="SAM" id="Coils"/>
    </source>
</evidence>
<keyword evidence="6" id="KW-0175">Coiled coil</keyword>
<evidence type="ECO:0000256" key="4">
    <source>
        <dbReference type="ARBA" id="ARBA00022679"/>
    </source>
</evidence>
<dbReference type="InterPro" id="IPR035965">
    <property type="entry name" value="PAS-like_dom_sf"/>
</dbReference>
<name>A0A133U2U0_9EURY</name>
<dbReference type="NCBIfam" id="TIGR00229">
    <property type="entry name" value="sensory_box"/>
    <property type="match status" value="2"/>
</dbReference>
<comment type="caution">
    <text evidence="9">The sequence shown here is derived from an EMBL/GenBank/DDBJ whole genome shotgun (WGS) entry which is preliminary data.</text>
</comment>
<dbReference type="EMBL" id="LHXK01000112">
    <property type="protein sequence ID" value="KXA88502.1"/>
    <property type="molecule type" value="Genomic_DNA"/>
</dbReference>
<dbReference type="InterPro" id="IPR000014">
    <property type="entry name" value="PAS"/>
</dbReference>
<evidence type="ECO:0000256" key="5">
    <source>
        <dbReference type="ARBA" id="ARBA00022777"/>
    </source>
</evidence>
<dbReference type="InterPro" id="IPR000700">
    <property type="entry name" value="PAS-assoc_C"/>
</dbReference>